<evidence type="ECO:0000256" key="1">
    <source>
        <dbReference type="SAM" id="MobiDB-lite"/>
    </source>
</evidence>
<dbReference type="PANTHER" id="PTHR37031:SF2">
    <property type="entry name" value="PHOD-LIKE PHOSPHATASE METALLOPHOSPHATASE DOMAIN-CONTAINING PROTEIN"/>
    <property type="match status" value="1"/>
</dbReference>
<keyword evidence="3" id="KW-1185">Reference proteome</keyword>
<dbReference type="Gene3D" id="3.60.21.70">
    <property type="entry name" value="PhoD-like phosphatase"/>
    <property type="match status" value="1"/>
</dbReference>
<sequence length="713" mass="77226">MPTSPSAPSTAPAAPLVLAGPILRRLTPARLTIWLALRTPARVRLSLDAGDGTPRRHTLAPGEAGCRHLAAGARLHYLLLELALDPALPTGCWIGYDLALQPLDGDEPVWQGWQDWAPDLCYPGKSSPGFVLMPTVHALLHGSCRRPHHLGGDGLAAADRLLARCIAAGTDRPACAAAHAAGGTAGGGAHAGVAPDGPDEDAADTGHAAPAAPPGRDAGADAGGDALPAWPSALVMSGDQIYADDVAGPMLRAIHRLIAALGLPAEALPGTGDPALAEPGALYAHPAGYYRREALLPRLPHHRALVDILFGGAEKPVFTTANAHNHLITLAEVLAMYLLVWSPVPWQGLEIDPPPTLDARERALFAQEQRALEAFVAELPAVRRVFAHLPVAMIFDDHDITDDWNLSREWEETAYGHAFSRRVLGNALAAYLINQGWGNCPEAFPPALLDALAGALAAPGSAAHDACIEQLQAFDAWHYAWPTTPPLVVIDTRTHRWRSELAARRPSGLMDWEALTDLQHTLRGHPAVLLVSPAPIFGVKLIEVIQRLFTWLGHPLLVDAENWMAHRGAAQAILNIFRHRKTPRHFVVLSGDVHYSFVYDVELRGRVRGPDIWQICSSGVRNEFPPRLLAVLDRANRWLYSPRSPLNWLTRRRRMRVIPRTPEGAAPGRRLLNGSGIGLVELDADGAPWRIRELLGDGRSVRFLRAEAESRWE</sequence>
<accession>A0A1L6FA61</accession>
<dbReference type="InterPro" id="IPR038607">
    <property type="entry name" value="PhoD-like_sf"/>
</dbReference>
<protein>
    <submittedName>
        <fullName evidence="2">Uncharacterized protein</fullName>
    </submittedName>
</protein>
<dbReference type="EMBL" id="CP018839">
    <property type="protein sequence ID" value="APR03550.1"/>
    <property type="molecule type" value="Genomic_DNA"/>
</dbReference>
<reference evidence="2 3" key="1">
    <citation type="submission" date="2016-12" db="EMBL/GenBank/DDBJ databases">
        <title>Complete genome sequence of Thauera chlorobenzoica, a Betaproteobacterium degrading haloaromatics anaerobically to CO2 and halides.</title>
        <authorList>
            <person name="Goris T."/>
            <person name="Mergelsberg M."/>
            <person name="Boll M."/>
        </authorList>
    </citation>
    <scope>NUCLEOTIDE SEQUENCE [LARGE SCALE GENOMIC DNA]</scope>
    <source>
        <strain evidence="2 3">3CB1</strain>
    </source>
</reference>
<dbReference type="InterPro" id="IPR029052">
    <property type="entry name" value="Metallo-depent_PP-like"/>
</dbReference>
<organism evidence="2 3">
    <name type="scientific">Thauera chlorobenzoica</name>
    <dbReference type="NCBI Taxonomy" id="96773"/>
    <lineage>
        <taxon>Bacteria</taxon>
        <taxon>Pseudomonadati</taxon>
        <taxon>Pseudomonadota</taxon>
        <taxon>Betaproteobacteria</taxon>
        <taxon>Rhodocyclales</taxon>
        <taxon>Zoogloeaceae</taxon>
        <taxon>Thauera</taxon>
    </lineage>
</organism>
<dbReference type="InterPro" id="IPR018946">
    <property type="entry name" value="PhoD-like_MPP"/>
</dbReference>
<dbReference type="AlphaFoldDB" id="A0A1L6FA61"/>
<evidence type="ECO:0000313" key="2">
    <source>
        <dbReference type="EMBL" id="APR03550.1"/>
    </source>
</evidence>
<feature type="compositionally biased region" description="Low complexity" evidence="1">
    <location>
        <begin position="205"/>
        <end position="217"/>
    </location>
</feature>
<dbReference type="KEGG" id="tcl:Tchl_0686"/>
<dbReference type="Proteomes" id="UP000185739">
    <property type="component" value="Chromosome"/>
</dbReference>
<evidence type="ECO:0000313" key="3">
    <source>
        <dbReference type="Proteomes" id="UP000185739"/>
    </source>
</evidence>
<dbReference type="RefSeq" id="WP_198158981.1">
    <property type="nucleotide sequence ID" value="NZ_CP018839.1"/>
</dbReference>
<gene>
    <name evidence="2" type="ORF">Tchl_0686</name>
</gene>
<dbReference type="SUPFAM" id="SSF56300">
    <property type="entry name" value="Metallo-dependent phosphatases"/>
    <property type="match status" value="1"/>
</dbReference>
<name>A0A1L6FA61_9RHOO</name>
<feature type="region of interest" description="Disordered" evidence="1">
    <location>
        <begin position="186"/>
        <end position="223"/>
    </location>
</feature>
<proteinExistence type="predicted"/>
<dbReference type="PANTHER" id="PTHR37031">
    <property type="entry name" value="METALLOPHOSPHATASE BINDING DOMAIN PROTEIN"/>
    <property type="match status" value="1"/>
</dbReference>
<dbReference type="CDD" id="cd07389">
    <property type="entry name" value="MPP_PhoD"/>
    <property type="match status" value="1"/>
</dbReference>